<name>A0A4Y7TVE1_COPMI</name>
<evidence type="ECO:0000313" key="8">
    <source>
        <dbReference type="Proteomes" id="UP000298030"/>
    </source>
</evidence>
<dbReference type="EMBL" id="QPFP01000003">
    <property type="protein sequence ID" value="TEB38160.1"/>
    <property type="molecule type" value="Genomic_DNA"/>
</dbReference>
<reference evidence="7 8" key="1">
    <citation type="journal article" date="2019" name="Nat. Ecol. Evol.">
        <title>Megaphylogeny resolves global patterns of mushroom evolution.</title>
        <authorList>
            <person name="Varga T."/>
            <person name="Krizsan K."/>
            <person name="Foldi C."/>
            <person name="Dima B."/>
            <person name="Sanchez-Garcia M."/>
            <person name="Sanchez-Ramirez S."/>
            <person name="Szollosi G.J."/>
            <person name="Szarkandi J.G."/>
            <person name="Papp V."/>
            <person name="Albert L."/>
            <person name="Andreopoulos W."/>
            <person name="Angelini C."/>
            <person name="Antonin V."/>
            <person name="Barry K.W."/>
            <person name="Bougher N.L."/>
            <person name="Buchanan P."/>
            <person name="Buyck B."/>
            <person name="Bense V."/>
            <person name="Catcheside P."/>
            <person name="Chovatia M."/>
            <person name="Cooper J."/>
            <person name="Damon W."/>
            <person name="Desjardin D."/>
            <person name="Finy P."/>
            <person name="Geml J."/>
            <person name="Haridas S."/>
            <person name="Hughes K."/>
            <person name="Justo A."/>
            <person name="Karasinski D."/>
            <person name="Kautmanova I."/>
            <person name="Kiss B."/>
            <person name="Kocsube S."/>
            <person name="Kotiranta H."/>
            <person name="LaButti K.M."/>
            <person name="Lechner B.E."/>
            <person name="Liimatainen K."/>
            <person name="Lipzen A."/>
            <person name="Lukacs Z."/>
            <person name="Mihaltcheva S."/>
            <person name="Morgado L.N."/>
            <person name="Niskanen T."/>
            <person name="Noordeloos M.E."/>
            <person name="Ohm R.A."/>
            <person name="Ortiz-Santana B."/>
            <person name="Ovrebo C."/>
            <person name="Racz N."/>
            <person name="Riley R."/>
            <person name="Savchenko A."/>
            <person name="Shiryaev A."/>
            <person name="Soop K."/>
            <person name="Spirin V."/>
            <person name="Szebenyi C."/>
            <person name="Tomsovsky M."/>
            <person name="Tulloss R.E."/>
            <person name="Uehling J."/>
            <person name="Grigoriev I.V."/>
            <person name="Vagvolgyi C."/>
            <person name="Papp T."/>
            <person name="Martin F.M."/>
            <person name="Miettinen O."/>
            <person name="Hibbett D.S."/>
            <person name="Nagy L.G."/>
        </authorList>
    </citation>
    <scope>NUCLEOTIDE SEQUENCE [LARGE SCALE GENOMIC DNA]</scope>
    <source>
        <strain evidence="7 8">FP101781</strain>
    </source>
</reference>
<evidence type="ECO:0000256" key="4">
    <source>
        <dbReference type="ARBA" id="ARBA00022833"/>
    </source>
</evidence>
<feature type="binding site" evidence="5">
    <location>
        <position position="251"/>
    </location>
    <ligand>
        <name>Zn(2+)</name>
        <dbReference type="ChEBI" id="CHEBI:29105"/>
    </ligand>
</feature>
<dbReference type="InterPro" id="IPR036589">
    <property type="entry name" value="HCY_dom_sf"/>
</dbReference>
<evidence type="ECO:0000256" key="3">
    <source>
        <dbReference type="ARBA" id="ARBA00022723"/>
    </source>
</evidence>
<comment type="cofactor">
    <cofactor evidence="5">
        <name>Zn(2+)</name>
        <dbReference type="ChEBI" id="CHEBI:29105"/>
    </cofactor>
</comment>
<dbReference type="Pfam" id="PF02574">
    <property type="entry name" value="S-methyl_trans"/>
    <property type="match status" value="1"/>
</dbReference>
<organism evidence="7 8">
    <name type="scientific">Coprinellus micaceus</name>
    <name type="common">Glistening ink-cap mushroom</name>
    <name type="synonym">Coprinus micaceus</name>
    <dbReference type="NCBI Taxonomy" id="71717"/>
    <lineage>
        <taxon>Eukaryota</taxon>
        <taxon>Fungi</taxon>
        <taxon>Dikarya</taxon>
        <taxon>Basidiomycota</taxon>
        <taxon>Agaricomycotina</taxon>
        <taxon>Agaricomycetes</taxon>
        <taxon>Agaricomycetidae</taxon>
        <taxon>Agaricales</taxon>
        <taxon>Agaricineae</taxon>
        <taxon>Psathyrellaceae</taxon>
        <taxon>Coprinellus</taxon>
    </lineage>
</organism>
<feature type="binding site" evidence="5">
    <location>
        <position position="329"/>
    </location>
    <ligand>
        <name>Zn(2+)</name>
        <dbReference type="ChEBI" id="CHEBI:29105"/>
    </ligand>
</feature>
<dbReference type="STRING" id="71717.A0A4Y7TVE1"/>
<dbReference type="PANTHER" id="PTHR46015">
    <property type="entry name" value="ZGC:172121"/>
    <property type="match status" value="1"/>
</dbReference>
<evidence type="ECO:0000256" key="1">
    <source>
        <dbReference type="ARBA" id="ARBA00022603"/>
    </source>
</evidence>
<dbReference type="GO" id="GO:0009086">
    <property type="term" value="P:methionine biosynthetic process"/>
    <property type="evidence" value="ECO:0007669"/>
    <property type="project" value="InterPro"/>
</dbReference>
<keyword evidence="1 5" id="KW-0489">Methyltransferase</keyword>
<dbReference type="GO" id="GO:0032259">
    <property type="term" value="P:methylation"/>
    <property type="evidence" value="ECO:0007669"/>
    <property type="project" value="UniProtKB-KW"/>
</dbReference>
<comment type="caution">
    <text evidence="7">The sequence shown here is derived from an EMBL/GenBank/DDBJ whole genome shotgun (WGS) entry which is preliminary data.</text>
</comment>
<sequence length="350" mass="38741">MEVAILDGGLSELGSSVGQSPLWSTQAVIDHPEAIVNAHLAYIRAGAKVIETATYQADVSNLMAAGLREKGAQRTMQKAVELAQQARAIGPPGESIRIALSLGPFGATLRPTQEFLGYYPPPHGPQQFSETGLNTRTFDTEEDEEAAIDALAQFHFQRLLVYCADQLAWDAIDYIAFETVLLEREVKSIRKAMTQLTEHLSSANQEFTKRWWISFVCPEPGDIRNIKTLANAAIHDDSGKYLHLDGIGINCTSIQHLHPCLMQLNEAVPRSLASRMFLVFYPNGGEYDTEKQSWKPRGDEDANRWATQLANFLRSLDASRWNGVIGGGCCRTDPSYIEKLNQEAMSSRLG</sequence>
<evidence type="ECO:0000259" key="6">
    <source>
        <dbReference type="PROSITE" id="PS50970"/>
    </source>
</evidence>
<dbReference type="Proteomes" id="UP000298030">
    <property type="component" value="Unassembled WGS sequence"/>
</dbReference>
<feature type="domain" description="Hcy-binding" evidence="6">
    <location>
        <begin position="1"/>
        <end position="344"/>
    </location>
</feature>
<proteinExistence type="predicted"/>
<dbReference type="PROSITE" id="PS50970">
    <property type="entry name" value="HCY"/>
    <property type="match status" value="1"/>
</dbReference>
<dbReference type="GO" id="GO:0008898">
    <property type="term" value="F:S-adenosylmethionine-homocysteine S-methyltransferase activity"/>
    <property type="evidence" value="ECO:0007669"/>
    <property type="project" value="TreeGrafter"/>
</dbReference>
<dbReference type="Gene3D" id="3.20.20.330">
    <property type="entry name" value="Homocysteine-binding-like domain"/>
    <property type="match status" value="1"/>
</dbReference>
<keyword evidence="3 5" id="KW-0479">Metal-binding</keyword>
<dbReference type="PANTHER" id="PTHR46015:SF1">
    <property type="entry name" value="HOMOCYSTEINE S-METHYLTRANSFERASE-LIKE ISOFORM 1"/>
    <property type="match status" value="1"/>
</dbReference>
<gene>
    <name evidence="7" type="ORF">FA13DRAFT_1751887</name>
</gene>
<dbReference type="GO" id="GO:0033528">
    <property type="term" value="P:S-methylmethionine cycle"/>
    <property type="evidence" value="ECO:0007669"/>
    <property type="project" value="TreeGrafter"/>
</dbReference>
<keyword evidence="2 5" id="KW-0808">Transferase</keyword>
<dbReference type="AlphaFoldDB" id="A0A4Y7TVE1"/>
<evidence type="ECO:0000313" key="7">
    <source>
        <dbReference type="EMBL" id="TEB38160.1"/>
    </source>
</evidence>
<evidence type="ECO:0000256" key="2">
    <source>
        <dbReference type="ARBA" id="ARBA00022679"/>
    </source>
</evidence>
<dbReference type="InterPro" id="IPR003726">
    <property type="entry name" value="HCY_dom"/>
</dbReference>
<keyword evidence="8" id="KW-1185">Reference proteome</keyword>
<dbReference type="SUPFAM" id="SSF82282">
    <property type="entry name" value="Homocysteine S-methyltransferase"/>
    <property type="match status" value="1"/>
</dbReference>
<accession>A0A4Y7TVE1</accession>
<evidence type="ECO:0000256" key="5">
    <source>
        <dbReference type="PROSITE-ProRule" id="PRU00333"/>
    </source>
</evidence>
<dbReference type="GO" id="GO:0008270">
    <property type="term" value="F:zinc ion binding"/>
    <property type="evidence" value="ECO:0007669"/>
    <property type="project" value="InterPro"/>
</dbReference>
<protein>
    <submittedName>
        <fullName evidence="7">Homocysteine S-methyltransferase</fullName>
    </submittedName>
</protein>
<dbReference type="InterPro" id="IPR051486">
    <property type="entry name" value="Hcy_S-methyltransferase"/>
</dbReference>
<keyword evidence="4 5" id="KW-0862">Zinc</keyword>
<dbReference type="OrthoDB" id="261426at2759"/>
<feature type="binding site" evidence="5">
    <location>
        <position position="330"/>
    </location>
    <ligand>
        <name>Zn(2+)</name>
        <dbReference type="ChEBI" id="CHEBI:29105"/>
    </ligand>
</feature>